<dbReference type="Pfam" id="PF01471">
    <property type="entry name" value="PG_binding_1"/>
    <property type="match status" value="1"/>
</dbReference>
<dbReference type="GO" id="GO:0008360">
    <property type="term" value="P:regulation of cell shape"/>
    <property type="evidence" value="ECO:0007669"/>
    <property type="project" value="UniProtKB-KW"/>
</dbReference>
<feature type="domain" description="Peptidoglycan binding-like" evidence="7">
    <location>
        <begin position="250"/>
        <end position="309"/>
    </location>
</feature>
<dbReference type="InterPro" id="IPR036365">
    <property type="entry name" value="PGBD-like_sf"/>
</dbReference>
<dbReference type="EMBL" id="JAIXNE010000001">
    <property type="protein sequence ID" value="MCA6074135.1"/>
    <property type="molecule type" value="Genomic_DNA"/>
</dbReference>
<dbReference type="Pfam" id="PF20142">
    <property type="entry name" value="Scaffold"/>
    <property type="match status" value="1"/>
</dbReference>
<protein>
    <submittedName>
        <fullName evidence="10">L,D-transpeptidase family protein</fullName>
    </submittedName>
</protein>
<keyword evidence="3" id="KW-0808">Transferase</keyword>
<dbReference type="GO" id="GO:0016740">
    <property type="term" value="F:transferase activity"/>
    <property type="evidence" value="ECO:0007669"/>
    <property type="project" value="UniProtKB-KW"/>
</dbReference>
<keyword evidence="11" id="KW-1185">Reference proteome</keyword>
<dbReference type="InterPro" id="IPR052905">
    <property type="entry name" value="LD-transpeptidase_YkuD-like"/>
</dbReference>
<sequence>MRELYKVLWIIILPLVLAACSSKTVVLESTGNDLDVNAEDDRVVLGKASEIAKDDVQKLITNWLDSINMENYVSQQSLREPIYNELKRFYKFNLYQLAWSDKDAPNSQSKALLNELAEAKDHGLNPDDYGLRRLVYQTQQVYSRRRQVNLLEVIQLDMNMSLAYLTYTQHIFNGRLSPTDLGGQWQNENKNSELAAYLSGKDVNQVLSMIEPEIEGYSELREQLANYRSIAERGGWATLPESIQLKEGDSGQEVYELRRRLSRSGDMTRSLSKESGNSSYFDPSLSEALRNFQKRHGLEPSGELNGETILELNRPVEERIEQIKVNLERLRWMPRKLESDRIMINVPAYTLELYTSGRVEQRSRVLVGQEFSPTPIFHADMEYIVFSPSWNIPGPLFYRELLPIAKEDPSFLEKNGYMLYATIYDVGKKPLDPNRIDWSTFSEDYPHFKAIQQPGPGSEMGKIKFVFPNEFNVFLSDASAEENFDRAQRAMNYRCISIEKAIPLAETLLNDRKWREKEIKESMDSDAPVKAVLKKKIPVYITYRTAWVDENGLLNFRRDIYGYDAAQYQMTQPEVAFEEDF</sequence>
<dbReference type="InterPro" id="IPR002477">
    <property type="entry name" value="Peptidoglycan-bd-like"/>
</dbReference>
<evidence type="ECO:0000256" key="5">
    <source>
        <dbReference type="ARBA" id="ARBA00022984"/>
    </source>
</evidence>
<evidence type="ECO:0000256" key="1">
    <source>
        <dbReference type="ARBA" id="ARBA00004752"/>
    </source>
</evidence>
<dbReference type="AlphaFoldDB" id="A0A9X1KVX8"/>
<evidence type="ECO:0000259" key="7">
    <source>
        <dbReference type="Pfam" id="PF01471"/>
    </source>
</evidence>
<feature type="domain" description="L,D-TPase catalytic" evidence="8">
    <location>
        <begin position="340"/>
        <end position="487"/>
    </location>
</feature>
<dbReference type="Gene3D" id="1.10.101.10">
    <property type="entry name" value="PGBD-like superfamily/PGBD"/>
    <property type="match status" value="1"/>
</dbReference>
<dbReference type="InterPro" id="IPR045380">
    <property type="entry name" value="LD_TPept_scaffold_dom"/>
</dbReference>
<evidence type="ECO:0000256" key="4">
    <source>
        <dbReference type="ARBA" id="ARBA00022960"/>
    </source>
</evidence>
<dbReference type="GO" id="GO:0009252">
    <property type="term" value="P:peptidoglycan biosynthetic process"/>
    <property type="evidence" value="ECO:0007669"/>
    <property type="project" value="UniProtKB-KW"/>
</dbReference>
<evidence type="ECO:0000313" key="10">
    <source>
        <dbReference type="EMBL" id="MCA6074135.1"/>
    </source>
</evidence>
<name>A0A9X1KVX8_9BACT</name>
<dbReference type="SUPFAM" id="SSF141523">
    <property type="entry name" value="L,D-transpeptidase catalytic domain-like"/>
    <property type="match status" value="1"/>
</dbReference>
<dbReference type="GO" id="GO:0071555">
    <property type="term" value="P:cell wall organization"/>
    <property type="evidence" value="ECO:0007669"/>
    <property type="project" value="UniProtKB-KW"/>
</dbReference>
<accession>A0A9X1KVX8</accession>
<dbReference type="PROSITE" id="PS51257">
    <property type="entry name" value="PROKAR_LIPOPROTEIN"/>
    <property type="match status" value="1"/>
</dbReference>
<keyword evidence="5" id="KW-0573">Peptidoglycan synthesis</keyword>
<comment type="similarity">
    <text evidence="2">Belongs to the YkuD family.</text>
</comment>
<evidence type="ECO:0000313" key="11">
    <source>
        <dbReference type="Proteomes" id="UP001139409"/>
    </source>
</evidence>
<dbReference type="InterPro" id="IPR038063">
    <property type="entry name" value="Transpep_catalytic_dom"/>
</dbReference>
<dbReference type="SUPFAM" id="SSF47090">
    <property type="entry name" value="PGBD-like"/>
    <property type="match status" value="1"/>
</dbReference>
<evidence type="ECO:0000259" key="9">
    <source>
        <dbReference type="Pfam" id="PF20142"/>
    </source>
</evidence>
<evidence type="ECO:0000256" key="2">
    <source>
        <dbReference type="ARBA" id="ARBA00005992"/>
    </source>
</evidence>
<organism evidence="10 11">
    <name type="scientific">Fulvivirga sedimenti</name>
    <dbReference type="NCBI Taxonomy" id="2879465"/>
    <lineage>
        <taxon>Bacteria</taxon>
        <taxon>Pseudomonadati</taxon>
        <taxon>Bacteroidota</taxon>
        <taxon>Cytophagia</taxon>
        <taxon>Cytophagales</taxon>
        <taxon>Fulvivirgaceae</taxon>
        <taxon>Fulvivirga</taxon>
    </lineage>
</organism>
<dbReference type="CDD" id="cd16913">
    <property type="entry name" value="YkuD_like"/>
    <property type="match status" value="1"/>
</dbReference>
<reference evidence="10" key="1">
    <citation type="submission" date="2021-09" db="EMBL/GenBank/DDBJ databases">
        <title>Fulvivirga sp. isolated from coastal sediment.</title>
        <authorList>
            <person name="Yu H."/>
        </authorList>
    </citation>
    <scope>NUCLEOTIDE SEQUENCE</scope>
    <source>
        <strain evidence="10">1062</strain>
    </source>
</reference>
<comment type="caution">
    <text evidence="10">The sequence shown here is derived from an EMBL/GenBank/DDBJ whole genome shotgun (WGS) entry which is preliminary data.</text>
</comment>
<dbReference type="PANTHER" id="PTHR41533">
    <property type="entry name" value="L,D-TRANSPEPTIDASE HI_1667-RELATED"/>
    <property type="match status" value="1"/>
</dbReference>
<feature type="domain" description="L,D-transpeptidase scaffold" evidence="9">
    <location>
        <begin position="85"/>
        <end position="224"/>
    </location>
</feature>
<dbReference type="InterPro" id="IPR036366">
    <property type="entry name" value="PGBDSf"/>
</dbReference>
<dbReference type="PANTHER" id="PTHR41533:SF2">
    <property type="entry name" value="BLR7131 PROTEIN"/>
    <property type="match status" value="1"/>
</dbReference>
<evidence type="ECO:0000259" key="8">
    <source>
        <dbReference type="Pfam" id="PF03734"/>
    </source>
</evidence>
<dbReference type="RefSeq" id="WP_225697237.1">
    <property type="nucleotide sequence ID" value="NZ_JAIXNE010000001.1"/>
</dbReference>
<gene>
    <name evidence="10" type="ORF">LDX50_04610</name>
</gene>
<evidence type="ECO:0000256" key="6">
    <source>
        <dbReference type="ARBA" id="ARBA00023316"/>
    </source>
</evidence>
<proteinExistence type="inferred from homology"/>
<evidence type="ECO:0000256" key="3">
    <source>
        <dbReference type="ARBA" id="ARBA00022679"/>
    </source>
</evidence>
<dbReference type="Pfam" id="PF03734">
    <property type="entry name" value="YkuD"/>
    <property type="match status" value="1"/>
</dbReference>
<keyword evidence="4" id="KW-0133">Cell shape</keyword>
<dbReference type="Proteomes" id="UP001139409">
    <property type="component" value="Unassembled WGS sequence"/>
</dbReference>
<dbReference type="InterPro" id="IPR005490">
    <property type="entry name" value="LD_TPept_cat_dom"/>
</dbReference>
<comment type="pathway">
    <text evidence="1">Cell wall biogenesis; peptidoglycan biosynthesis.</text>
</comment>
<dbReference type="GO" id="GO:0004180">
    <property type="term" value="F:carboxypeptidase activity"/>
    <property type="evidence" value="ECO:0007669"/>
    <property type="project" value="UniProtKB-ARBA"/>
</dbReference>
<keyword evidence="6" id="KW-0961">Cell wall biogenesis/degradation</keyword>